<sequence length="165" mass="18526">MNSPSRSEQPSGKHSILIKPCHYFHPFIFVTSENILKFPLSCVKTPFQEKPHLLPSSISSPFSRSLFAFLLPFHPHQSFDPYISDHPQQTLDSCIFDPPRSAILRSSSSVKSPFSRSLFAFLLPFQPYQTLDPCISDHPHQTLDSCISGPPCSAILRSSSTVKPR</sequence>
<dbReference type="Proteomes" id="UP000325315">
    <property type="component" value="Unassembled WGS sequence"/>
</dbReference>
<reference evidence="2" key="1">
    <citation type="journal article" date="2019" name="Plant Biotechnol. J.">
        <title>Genome sequencing of the Australian wild diploid species Gossypium australe highlights disease resistance and delayed gland morphogenesis.</title>
        <authorList>
            <person name="Cai Y."/>
            <person name="Cai X."/>
            <person name="Wang Q."/>
            <person name="Wang P."/>
            <person name="Zhang Y."/>
            <person name="Cai C."/>
            <person name="Xu Y."/>
            <person name="Wang K."/>
            <person name="Zhou Z."/>
            <person name="Wang C."/>
            <person name="Geng S."/>
            <person name="Li B."/>
            <person name="Dong Q."/>
            <person name="Hou Y."/>
            <person name="Wang H."/>
            <person name="Ai P."/>
            <person name="Liu Z."/>
            <person name="Yi F."/>
            <person name="Sun M."/>
            <person name="An G."/>
            <person name="Cheng J."/>
            <person name="Zhang Y."/>
            <person name="Shi Q."/>
            <person name="Xie Y."/>
            <person name="Shi X."/>
            <person name="Chang Y."/>
            <person name="Huang F."/>
            <person name="Chen Y."/>
            <person name="Hong S."/>
            <person name="Mi L."/>
            <person name="Sun Q."/>
            <person name="Zhang L."/>
            <person name="Zhou B."/>
            <person name="Peng R."/>
            <person name="Zhang X."/>
            <person name="Liu F."/>
        </authorList>
    </citation>
    <scope>NUCLEOTIDE SEQUENCE [LARGE SCALE GENOMIC DNA]</scope>
    <source>
        <strain evidence="2">cv. PA1801</strain>
    </source>
</reference>
<organism evidence="1 2">
    <name type="scientific">Gossypium australe</name>
    <dbReference type="NCBI Taxonomy" id="47621"/>
    <lineage>
        <taxon>Eukaryota</taxon>
        <taxon>Viridiplantae</taxon>
        <taxon>Streptophyta</taxon>
        <taxon>Embryophyta</taxon>
        <taxon>Tracheophyta</taxon>
        <taxon>Spermatophyta</taxon>
        <taxon>Magnoliopsida</taxon>
        <taxon>eudicotyledons</taxon>
        <taxon>Gunneridae</taxon>
        <taxon>Pentapetalae</taxon>
        <taxon>rosids</taxon>
        <taxon>malvids</taxon>
        <taxon>Malvales</taxon>
        <taxon>Malvaceae</taxon>
        <taxon>Malvoideae</taxon>
        <taxon>Gossypium</taxon>
    </lineage>
</organism>
<dbReference type="EMBL" id="SMMG02000001">
    <property type="protein sequence ID" value="KAA3489972.1"/>
    <property type="molecule type" value="Genomic_DNA"/>
</dbReference>
<keyword evidence="2" id="KW-1185">Reference proteome</keyword>
<comment type="caution">
    <text evidence="1">The sequence shown here is derived from an EMBL/GenBank/DDBJ whole genome shotgun (WGS) entry which is preliminary data.</text>
</comment>
<dbReference type="AlphaFoldDB" id="A0A5B6X9K7"/>
<name>A0A5B6X9K7_9ROSI</name>
<evidence type="ECO:0000313" key="1">
    <source>
        <dbReference type="EMBL" id="KAA3489972.1"/>
    </source>
</evidence>
<protein>
    <submittedName>
        <fullName evidence="1">Uncharacterized protein</fullName>
    </submittedName>
</protein>
<proteinExistence type="predicted"/>
<evidence type="ECO:0000313" key="2">
    <source>
        <dbReference type="Proteomes" id="UP000325315"/>
    </source>
</evidence>
<gene>
    <name evidence="1" type="ORF">EPI10_033512</name>
</gene>
<accession>A0A5B6X9K7</accession>